<dbReference type="Proteomes" id="UP000018958">
    <property type="component" value="Unassembled WGS sequence"/>
</dbReference>
<dbReference type="AlphaFoldDB" id="W2WF31"/>
<evidence type="ECO:0000313" key="1">
    <source>
        <dbReference type="EMBL" id="ETP08184.1"/>
    </source>
</evidence>
<sequence>MWMTCSPVKGGLGAFTVSASTRQKIWPPERRACRRASASGNRPIGFRFREYRLGAS</sequence>
<accession>W2WF31</accession>
<comment type="caution">
    <text evidence="1">The sequence shown here is derived from an EMBL/GenBank/DDBJ whole genome shotgun (WGS) entry which is preliminary data.</text>
</comment>
<name>W2WF31_PHYNI</name>
<gene>
    <name evidence="1" type="ORF">F441_15783</name>
</gene>
<protein>
    <submittedName>
        <fullName evidence="1">Uncharacterized protein</fullName>
    </submittedName>
</protein>
<organism evidence="1 2">
    <name type="scientific">Phytophthora nicotianae CJ01A1</name>
    <dbReference type="NCBI Taxonomy" id="1317063"/>
    <lineage>
        <taxon>Eukaryota</taxon>
        <taxon>Sar</taxon>
        <taxon>Stramenopiles</taxon>
        <taxon>Oomycota</taxon>
        <taxon>Peronosporomycetes</taxon>
        <taxon>Peronosporales</taxon>
        <taxon>Peronosporaceae</taxon>
        <taxon>Phytophthora</taxon>
    </lineage>
</organism>
<proteinExistence type="predicted"/>
<reference evidence="1 2" key="1">
    <citation type="submission" date="2013-11" db="EMBL/GenBank/DDBJ databases">
        <title>The Genome Sequence of Phytophthora parasitica CJ01A1.</title>
        <authorList>
            <consortium name="The Broad Institute Genomics Platform"/>
            <person name="Russ C."/>
            <person name="Tyler B."/>
            <person name="Panabieres F."/>
            <person name="Shan W."/>
            <person name="Tripathy S."/>
            <person name="Grunwald N."/>
            <person name="Machado M."/>
            <person name="Johnson C.S."/>
            <person name="Walker B."/>
            <person name="Young S.K."/>
            <person name="Zeng Q."/>
            <person name="Gargeya S."/>
            <person name="Fitzgerald M."/>
            <person name="Haas B."/>
            <person name="Abouelleil A."/>
            <person name="Allen A.W."/>
            <person name="Alvarado L."/>
            <person name="Arachchi H.M."/>
            <person name="Berlin A.M."/>
            <person name="Chapman S.B."/>
            <person name="Gainer-Dewar J."/>
            <person name="Goldberg J."/>
            <person name="Griggs A."/>
            <person name="Gujja S."/>
            <person name="Hansen M."/>
            <person name="Howarth C."/>
            <person name="Imamovic A."/>
            <person name="Ireland A."/>
            <person name="Larimer J."/>
            <person name="McCowan C."/>
            <person name="Murphy C."/>
            <person name="Pearson M."/>
            <person name="Poon T.W."/>
            <person name="Priest M."/>
            <person name="Roberts A."/>
            <person name="Saif S."/>
            <person name="Shea T."/>
            <person name="Sisk P."/>
            <person name="Sykes S."/>
            <person name="Wortman J."/>
            <person name="Nusbaum C."/>
            <person name="Birren B."/>
        </authorList>
    </citation>
    <scope>NUCLEOTIDE SEQUENCE [LARGE SCALE GENOMIC DNA]</scope>
    <source>
        <strain evidence="1 2">CJ01A1</strain>
    </source>
</reference>
<dbReference type="EMBL" id="ANIX01003163">
    <property type="protein sequence ID" value="ETP08184.1"/>
    <property type="molecule type" value="Genomic_DNA"/>
</dbReference>
<evidence type="ECO:0000313" key="2">
    <source>
        <dbReference type="Proteomes" id="UP000018958"/>
    </source>
</evidence>